<keyword evidence="4 8" id="KW-0418">Kinase</keyword>
<dbReference type="KEGG" id="stsi:A4E84_39695"/>
<keyword evidence="5" id="KW-0067">ATP-binding</keyword>
<dbReference type="InterPro" id="IPR000719">
    <property type="entry name" value="Prot_kinase_dom"/>
</dbReference>
<feature type="domain" description="Protein kinase" evidence="7">
    <location>
        <begin position="20"/>
        <end position="308"/>
    </location>
</feature>
<keyword evidence="6" id="KW-0812">Transmembrane</keyword>
<dbReference type="SUPFAM" id="SSF56112">
    <property type="entry name" value="Protein kinase-like (PK-like)"/>
    <property type="match status" value="1"/>
</dbReference>
<name>A0A143CCB1_9ACTN</name>
<dbReference type="InterPro" id="IPR011009">
    <property type="entry name" value="Kinase-like_dom_sf"/>
</dbReference>
<dbReference type="Proteomes" id="UP000076096">
    <property type="component" value="Chromosome"/>
</dbReference>
<gene>
    <name evidence="8" type="ORF">A4E84_39695</name>
</gene>
<dbReference type="PANTHER" id="PTHR43671:SF13">
    <property type="entry name" value="SERINE_THREONINE-PROTEIN KINASE NEK2"/>
    <property type="match status" value="1"/>
</dbReference>
<dbReference type="Pfam" id="PF00069">
    <property type="entry name" value="Pkinase"/>
    <property type="match status" value="1"/>
</dbReference>
<organism evidence="8 9">
    <name type="scientific">Streptomyces qaidamensis</name>
    <dbReference type="NCBI Taxonomy" id="1783515"/>
    <lineage>
        <taxon>Bacteria</taxon>
        <taxon>Bacillati</taxon>
        <taxon>Actinomycetota</taxon>
        <taxon>Actinomycetes</taxon>
        <taxon>Kitasatosporales</taxon>
        <taxon>Streptomycetaceae</taxon>
        <taxon>Streptomyces</taxon>
        <taxon>Streptomyces aurantiacus group</taxon>
    </lineage>
</organism>
<dbReference type="AlphaFoldDB" id="A0A143CCB1"/>
<keyword evidence="6" id="KW-0472">Membrane</keyword>
<sequence>MTGRRPHAVPVPHGYRVGDWEVREPLASGAFATVYAGRPVGGADPALPRRVALKFLATGTRTPRQLRHLGELAEREVEVLGRLRTPRLIRMYDTLTVDDPDHPELDGATVIVLERAEGSLDAVLEHDPKPESGPAMLAQICEGLRQLHHAGWVHGDLKPANVLLMADGSVRLADFNMAAELEGTHAYAPAFATPDYTPPELLWPEMDERGTRIRPSADVWAFGVLAHLLLTGTFPLPGGSTEARADAATRYARGAEELRLSPGLPELWREIIVACLAPTHAERITAEALLRRVERAAQAPRSGRLPRLRTRFWHRRPVVTALLATALVLPTGLVGGAYVYVHHDDGTPVYEALPAASRAPMGGDGKVSVGYHRCPRDSVCFFSEHNGKGDMCSWRGDDANWQAGEETCAWAADGPVRSVFNNLAEERKNRDVAYYRGTDFQPAGYDRAREAQRTGCDRINSMDNLAGTYSPRSHRLVDRCSSGETSLRGRFLSMFE</sequence>
<dbReference type="SMART" id="SM00220">
    <property type="entry name" value="S_TKc"/>
    <property type="match status" value="1"/>
</dbReference>
<evidence type="ECO:0000313" key="8">
    <source>
        <dbReference type="EMBL" id="AMW15048.1"/>
    </source>
</evidence>
<keyword evidence="8" id="KW-0723">Serine/threonine-protein kinase</keyword>
<evidence type="ECO:0000256" key="2">
    <source>
        <dbReference type="ARBA" id="ARBA00022679"/>
    </source>
</evidence>
<dbReference type="GO" id="GO:0004674">
    <property type="term" value="F:protein serine/threonine kinase activity"/>
    <property type="evidence" value="ECO:0007669"/>
    <property type="project" value="UniProtKB-KW"/>
</dbReference>
<feature type="transmembrane region" description="Helical" evidence="6">
    <location>
        <begin position="318"/>
        <end position="341"/>
    </location>
</feature>
<dbReference type="RefSeq" id="WP_062931177.1">
    <property type="nucleotide sequence ID" value="NZ_CP015098.1"/>
</dbReference>
<dbReference type="PROSITE" id="PS50011">
    <property type="entry name" value="PROTEIN_KINASE_DOM"/>
    <property type="match status" value="1"/>
</dbReference>
<evidence type="ECO:0000256" key="3">
    <source>
        <dbReference type="ARBA" id="ARBA00022741"/>
    </source>
</evidence>
<dbReference type="EC" id="2.7.11.1" evidence="1"/>
<dbReference type="PANTHER" id="PTHR43671">
    <property type="entry name" value="SERINE/THREONINE-PROTEIN KINASE NEK"/>
    <property type="match status" value="1"/>
</dbReference>
<evidence type="ECO:0000259" key="7">
    <source>
        <dbReference type="PROSITE" id="PS50011"/>
    </source>
</evidence>
<evidence type="ECO:0000256" key="4">
    <source>
        <dbReference type="ARBA" id="ARBA00022777"/>
    </source>
</evidence>
<dbReference type="GO" id="GO:0005524">
    <property type="term" value="F:ATP binding"/>
    <property type="evidence" value="ECO:0007669"/>
    <property type="project" value="UniProtKB-KW"/>
</dbReference>
<dbReference type="InterPro" id="IPR050660">
    <property type="entry name" value="NEK_Ser/Thr_kinase"/>
</dbReference>
<dbReference type="CDD" id="cd14014">
    <property type="entry name" value="STKc_PknB_like"/>
    <property type="match status" value="1"/>
</dbReference>
<evidence type="ECO:0000256" key="6">
    <source>
        <dbReference type="SAM" id="Phobius"/>
    </source>
</evidence>
<evidence type="ECO:0000256" key="1">
    <source>
        <dbReference type="ARBA" id="ARBA00012513"/>
    </source>
</evidence>
<dbReference type="Gene3D" id="1.10.510.10">
    <property type="entry name" value="Transferase(Phosphotransferase) domain 1"/>
    <property type="match status" value="1"/>
</dbReference>
<keyword evidence="2" id="KW-0808">Transferase</keyword>
<evidence type="ECO:0000256" key="5">
    <source>
        <dbReference type="ARBA" id="ARBA00022840"/>
    </source>
</evidence>
<dbReference type="Gene3D" id="3.30.200.20">
    <property type="entry name" value="Phosphorylase Kinase, domain 1"/>
    <property type="match status" value="1"/>
</dbReference>
<protein>
    <recommendedName>
        <fullName evidence="1">non-specific serine/threonine protein kinase</fullName>
        <ecNumber evidence="1">2.7.11.1</ecNumber>
    </recommendedName>
</protein>
<dbReference type="STRING" id="1783515.A4E84_39695"/>
<reference evidence="9" key="1">
    <citation type="submission" date="2016-04" db="EMBL/GenBank/DDBJ databases">
        <authorList>
            <person name="Zhang B."/>
        </authorList>
    </citation>
    <scope>NUCLEOTIDE SEQUENCE [LARGE SCALE GENOMIC DNA]</scope>
    <source>
        <strain evidence="9">S10</strain>
    </source>
</reference>
<keyword evidence="3" id="KW-0547">Nucleotide-binding</keyword>
<keyword evidence="6" id="KW-1133">Transmembrane helix</keyword>
<evidence type="ECO:0000313" key="9">
    <source>
        <dbReference type="Proteomes" id="UP000076096"/>
    </source>
</evidence>
<dbReference type="Pfam" id="PF03995">
    <property type="entry name" value="Inhibitor_I36"/>
    <property type="match status" value="1"/>
</dbReference>
<dbReference type="EMBL" id="CP015098">
    <property type="protein sequence ID" value="AMW15048.1"/>
    <property type="molecule type" value="Genomic_DNA"/>
</dbReference>
<proteinExistence type="predicted"/>
<accession>A0A143CCB1</accession>
<keyword evidence="9" id="KW-1185">Reference proteome</keyword>